<dbReference type="Gene3D" id="3.90.470.10">
    <property type="entry name" value="Ribosomal protein L22/L17"/>
    <property type="match status" value="1"/>
</dbReference>
<dbReference type="PANTHER" id="PTHR13501">
    <property type="entry name" value="CHLOROPLAST 50S RIBOSOMAL PROTEIN L22-RELATED"/>
    <property type="match status" value="1"/>
</dbReference>
<evidence type="ECO:0000256" key="5">
    <source>
        <dbReference type="ARBA" id="ARBA00023274"/>
    </source>
</evidence>
<evidence type="ECO:0000256" key="6">
    <source>
        <dbReference type="ARBA" id="ARBA00035207"/>
    </source>
</evidence>
<dbReference type="HAMAP" id="MF_01331_B">
    <property type="entry name" value="Ribosomal_uL22_B"/>
    <property type="match status" value="1"/>
</dbReference>
<reference evidence="11" key="1">
    <citation type="submission" date="2019-03" db="EMBL/GenBank/DDBJ databases">
        <title>Lake Tanganyika Metagenome-Assembled Genomes (MAGs).</title>
        <authorList>
            <person name="Tran P."/>
        </authorList>
    </citation>
    <scope>NUCLEOTIDE SEQUENCE</scope>
    <source>
        <strain evidence="11">M_DeepCast_400m_m2_100</strain>
    </source>
</reference>
<dbReference type="NCBIfam" id="TIGR01044">
    <property type="entry name" value="rplV_bact"/>
    <property type="match status" value="1"/>
</dbReference>
<keyword evidence="4 7" id="KW-0689">Ribosomal protein</keyword>
<evidence type="ECO:0000313" key="12">
    <source>
        <dbReference type="Proteomes" id="UP000748308"/>
    </source>
</evidence>
<evidence type="ECO:0000256" key="3">
    <source>
        <dbReference type="ARBA" id="ARBA00022884"/>
    </source>
</evidence>
<comment type="function">
    <text evidence="7">The globular domain of the protein is located near the polypeptide exit tunnel on the outside of the subunit, while an extended beta-hairpin is found that lines the wall of the exit tunnel in the center of the 70S ribosome.</text>
</comment>
<proteinExistence type="inferred from homology"/>
<keyword evidence="2 7" id="KW-0699">rRNA-binding</keyword>
<dbReference type="PROSITE" id="PS00464">
    <property type="entry name" value="RIBOSOMAL_L22"/>
    <property type="match status" value="1"/>
</dbReference>
<dbReference type="PANTHER" id="PTHR13501:SF8">
    <property type="entry name" value="LARGE RIBOSOMAL SUBUNIT PROTEIN UL22M"/>
    <property type="match status" value="1"/>
</dbReference>
<comment type="similarity">
    <text evidence="1 7 8">Belongs to the universal ribosomal protein uL22 family.</text>
</comment>
<comment type="function">
    <text evidence="7 10">This protein binds specifically to 23S rRNA; its binding is stimulated by other ribosomal proteins, e.g., L4, L17, and L20. It is important during the early stages of 50S assembly. It makes multiple contacts with different domains of the 23S rRNA in the assembled 50S subunit and ribosome.</text>
</comment>
<gene>
    <name evidence="7 11" type="primary">rplV</name>
    <name evidence="11" type="ORF">FJY75_06735</name>
</gene>
<dbReference type="CDD" id="cd00336">
    <property type="entry name" value="Ribosomal_L22"/>
    <property type="match status" value="1"/>
</dbReference>
<organism evidence="11 12">
    <name type="scientific">Eiseniibacteriota bacterium</name>
    <dbReference type="NCBI Taxonomy" id="2212470"/>
    <lineage>
        <taxon>Bacteria</taxon>
        <taxon>Candidatus Eiseniibacteriota</taxon>
    </lineage>
</organism>
<dbReference type="AlphaFoldDB" id="A0A938BM00"/>
<evidence type="ECO:0000256" key="8">
    <source>
        <dbReference type="RuleBase" id="RU004005"/>
    </source>
</evidence>
<sequence>MEARAIARYVQVSPTKVDRVLRQIRGAQVDRAQEILAFNPQPIAKKVSKLLTSAVANAGGKNEELDAERLFVKHAVADSAPTLKRIRPRAQGRANRILKRSSHITIIVEEKA</sequence>
<comment type="caution">
    <text evidence="11">The sequence shown here is derived from an EMBL/GenBank/DDBJ whole genome shotgun (WGS) entry which is preliminary data.</text>
</comment>
<evidence type="ECO:0000256" key="7">
    <source>
        <dbReference type="HAMAP-Rule" id="MF_01331"/>
    </source>
</evidence>
<comment type="subunit">
    <text evidence="7 9">Part of the 50S ribosomal subunit.</text>
</comment>
<evidence type="ECO:0000256" key="10">
    <source>
        <dbReference type="RuleBase" id="RU004008"/>
    </source>
</evidence>
<evidence type="ECO:0000313" key="11">
    <source>
        <dbReference type="EMBL" id="MBM3317534.1"/>
    </source>
</evidence>
<dbReference type="GO" id="GO:0022625">
    <property type="term" value="C:cytosolic large ribosomal subunit"/>
    <property type="evidence" value="ECO:0007669"/>
    <property type="project" value="TreeGrafter"/>
</dbReference>
<name>A0A938BM00_UNCEI</name>
<evidence type="ECO:0000256" key="2">
    <source>
        <dbReference type="ARBA" id="ARBA00022730"/>
    </source>
</evidence>
<dbReference type="SUPFAM" id="SSF54843">
    <property type="entry name" value="Ribosomal protein L22"/>
    <property type="match status" value="1"/>
</dbReference>
<dbReference type="GO" id="GO:0006412">
    <property type="term" value="P:translation"/>
    <property type="evidence" value="ECO:0007669"/>
    <property type="project" value="UniProtKB-UniRule"/>
</dbReference>
<dbReference type="EMBL" id="VGIY01000139">
    <property type="protein sequence ID" value="MBM3317534.1"/>
    <property type="molecule type" value="Genomic_DNA"/>
</dbReference>
<accession>A0A938BM00</accession>
<dbReference type="InterPro" id="IPR036394">
    <property type="entry name" value="Ribosomal_uL22_sf"/>
</dbReference>
<keyword evidence="3 7" id="KW-0694">RNA-binding</keyword>
<protein>
    <recommendedName>
        <fullName evidence="6 7">Large ribosomal subunit protein uL22</fullName>
    </recommendedName>
</protein>
<dbReference type="InterPro" id="IPR001063">
    <property type="entry name" value="Ribosomal_uL22"/>
</dbReference>
<evidence type="ECO:0000256" key="1">
    <source>
        <dbReference type="ARBA" id="ARBA00009451"/>
    </source>
</evidence>
<dbReference type="InterPro" id="IPR018260">
    <property type="entry name" value="Ribosomal_uL22_CS"/>
</dbReference>
<dbReference type="InterPro" id="IPR047867">
    <property type="entry name" value="Ribosomal_uL22_bac/org-type"/>
</dbReference>
<dbReference type="Pfam" id="PF00237">
    <property type="entry name" value="Ribosomal_L22"/>
    <property type="match status" value="1"/>
</dbReference>
<evidence type="ECO:0000256" key="4">
    <source>
        <dbReference type="ARBA" id="ARBA00022980"/>
    </source>
</evidence>
<dbReference type="Proteomes" id="UP000748308">
    <property type="component" value="Unassembled WGS sequence"/>
</dbReference>
<keyword evidence="5 7" id="KW-0687">Ribonucleoprotein</keyword>
<dbReference type="InterPro" id="IPR005727">
    <property type="entry name" value="Ribosomal_uL22_bac/chlpt-type"/>
</dbReference>
<dbReference type="GO" id="GO:0019843">
    <property type="term" value="F:rRNA binding"/>
    <property type="evidence" value="ECO:0007669"/>
    <property type="project" value="UniProtKB-UniRule"/>
</dbReference>
<dbReference type="GO" id="GO:0003735">
    <property type="term" value="F:structural constituent of ribosome"/>
    <property type="evidence" value="ECO:0007669"/>
    <property type="project" value="InterPro"/>
</dbReference>
<evidence type="ECO:0000256" key="9">
    <source>
        <dbReference type="RuleBase" id="RU004006"/>
    </source>
</evidence>